<reference evidence="2 3" key="1">
    <citation type="submission" date="2014-09" db="EMBL/GenBank/DDBJ databases">
        <title>Using Illumina technology Improving SMRT sequencing Genome Assembly by RASTools.</title>
        <authorList>
            <person name="Zhou Y."/>
            <person name="Ma T."/>
            <person name="Liu T."/>
        </authorList>
    </citation>
    <scope>NUCLEOTIDE SEQUENCE [LARGE SCALE GENOMIC DNA]</scope>
    <source>
        <strain evidence="2 3">ATCC 55669</strain>
    </source>
</reference>
<sequence>MTRLWFGLLLLAAFATDAEAQDAPVIAEPMVFDLVRPLGARRGELEVNALAQRSLSGPHRTVEWAPEIEYAFADNMAIEFELPFEDRRVTDYKLGLQGTFGQFNRGRGIHGVQYLGLWNREHRRFQSSVLYVVGNRFGRRTSTLTMVGIGDVGAAGAETRALLINHTSFYDIAAASTAGVEVNLRIGRARSTLVMPQLQQGLSRRIQLQFGLGAARDEGSAWRPRAGLRMVHQL</sequence>
<gene>
    <name evidence="2" type="ORF">MC45_01115</name>
</gene>
<organism evidence="2 3">
    <name type="scientific">Sphingomonas taxi</name>
    <dbReference type="NCBI Taxonomy" id="1549858"/>
    <lineage>
        <taxon>Bacteria</taxon>
        <taxon>Pseudomonadati</taxon>
        <taxon>Pseudomonadota</taxon>
        <taxon>Alphaproteobacteria</taxon>
        <taxon>Sphingomonadales</taxon>
        <taxon>Sphingomonadaceae</taxon>
        <taxon>Sphingomonas</taxon>
    </lineage>
</organism>
<dbReference type="RefSeq" id="WP_038658527.1">
    <property type="nucleotide sequence ID" value="NZ_CP009571.1"/>
</dbReference>
<keyword evidence="1" id="KW-0732">Signal</keyword>
<evidence type="ECO:0000313" key="3">
    <source>
        <dbReference type="Proteomes" id="UP000033200"/>
    </source>
</evidence>
<protein>
    <recommendedName>
        <fullName evidence="4">DUF2490 domain-containing protein</fullName>
    </recommendedName>
</protein>
<evidence type="ECO:0000256" key="1">
    <source>
        <dbReference type="SAM" id="SignalP"/>
    </source>
</evidence>
<dbReference type="Proteomes" id="UP000033200">
    <property type="component" value="Chromosome"/>
</dbReference>
<dbReference type="KEGG" id="stax:MC45_01115"/>
<dbReference type="HOGENOM" id="CLU_078171_0_0_5"/>
<dbReference type="eggNOG" id="ENOG5032J7B">
    <property type="taxonomic scope" value="Bacteria"/>
</dbReference>
<keyword evidence="3" id="KW-1185">Reference proteome</keyword>
<dbReference type="AlphaFoldDB" id="A0A097ECG2"/>
<feature type="signal peptide" evidence="1">
    <location>
        <begin position="1"/>
        <end position="20"/>
    </location>
</feature>
<name>A0A097ECG2_9SPHN</name>
<accession>A0A097ECG2</accession>
<evidence type="ECO:0000313" key="2">
    <source>
        <dbReference type="EMBL" id="AIT05256.1"/>
    </source>
</evidence>
<proteinExistence type="predicted"/>
<dbReference type="STRING" id="1549858.MC45_01115"/>
<feature type="chain" id="PRO_5001934535" description="DUF2490 domain-containing protein" evidence="1">
    <location>
        <begin position="21"/>
        <end position="234"/>
    </location>
</feature>
<evidence type="ECO:0008006" key="4">
    <source>
        <dbReference type="Google" id="ProtNLM"/>
    </source>
</evidence>
<dbReference type="EMBL" id="CP009571">
    <property type="protein sequence ID" value="AIT05256.1"/>
    <property type="molecule type" value="Genomic_DNA"/>
</dbReference>